<evidence type="ECO:0000259" key="1">
    <source>
        <dbReference type="Pfam" id="PF07999"/>
    </source>
</evidence>
<reference evidence="2 3" key="1">
    <citation type="journal article" date="2018" name="BMC Genomics">
        <title>Genomic comparison of Trypanosoma conorhini and Trypanosoma rangeli to Trypanosoma cruzi strains of high and low virulence.</title>
        <authorList>
            <person name="Bradwell K.R."/>
            <person name="Koparde V.N."/>
            <person name="Matveyev A.V."/>
            <person name="Serrano M.G."/>
            <person name="Alves J.M."/>
            <person name="Parikh H."/>
            <person name="Huang B."/>
            <person name="Lee V."/>
            <person name="Espinosa-Alvarez O."/>
            <person name="Ortiz P.A."/>
            <person name="Costa-Martins A.G."/>
            <person name="Teixeira M.M."/>
            <person name="Buck G.A."/>
        </authorList>
    </citation>
    <scope>NUCLEOTIDE SEQUENCE [LARGE SCALE GENOMIC DNA]</scope>
    <source>
        <strain evidence="2 3">AM80</strain>
    </source>
</reference>
<keyword evidence="3" id="KW-1185">Reference proteome</keyword>
<evidence type="ECO:0000313" key="3">
    <source>
        <dbReference type="Proteomes" id="UP000283634"/>
    </source>
</evidence>
<comment type="caution">
    <text evidence="2">The sequence shown here is derived from an EMBL/GenBank/DDBJ whole genome shotgun (WGS) entry which is preliminary data.</text>
</comment>
<feature type="domain" description="Retrotransposon hot spot protein,C-terminal" evidence="1">
    <location>
        <begin position="1"/>
        <end position="187"/>
    </location>
</feature>
<dbReference type="InterPro" id="IPR046836">
    <property type="entry name" value="RHS_C"/>
</dbReference>
<accession>A0A3R7N4B1</accession>
<dbReference type="Pfam" id="PF07999">
    <property type="entry name" value="RHSP"/>
    <property type="match status" value="1"/>
</dbReference>
<evidence type="ECO:0000313" key="2">
    <source>
        <dbReference type="EMBL" id="RNE96208.1"/>
    </source>
</evidence>
<proteinExistence type="predicted"/>
<dbReference type="Proteomes" id="UP000283634">
    <property type="component" value="Unassembled WGS sequence"/>
</dbReference>
<dbReference type="GeneID" id="40333843"/>
<dbReference type="InterPro" id="IPR006518">
    <property type="entry name" value="Trypano_RHS"/>
</dbReference>
<dbReference type="RefSeq" id="XP_029233577.1">
    <property type="nucleotide sequence ID" value="XM_029386566.1"/>
</dbReference>
<organism evidence="2 3">
    <name type="scientific">Trypanosoma rangeli</name>
    <dbReference type="NCBI Taxonomy" id="5698"/>
    <lineage>
        <taxon>Eukaryota</taxon>
        <taxon>Discoba</taxon>
        <taxon>Euglenozoa</taxon>
        <taxon>Kinetoplastea</taxon>
        <taxon>Metakinetoplastina</taxon>
        <taxon>Trypanosomatida</taxon>
        <taxon>Trypanosomatidae</taxon>
        <taxon>Trypanosoma</taxon>
        <taxon>Herpetosoma</taxon>
    </lineage>
</organism>
<protein>
    <submittedName>
        <fullName evidence="2">Retrotransposon hot spot (RHS) protein</fullName>
    </submittedName>
</protein>
<dbReference type="EMBL" id="MKGL01000727">
    <property type="protein sequence ID" value="RNE96208.1"/>
    <property type="molecule type" value="Genomic_DNA"/>
</dbReference>
<dbReference type="NCBIfam" id="TIGR01631">
    <property type="entry name" value="Trypano_RHS"/>
    <property type="match status" value="1"/>
</dbReference>
<name>A0A3R7N4B1_TRYRA</name>
<dbReference type="AlphaFoldDB" id="A0A3R7N4B1"/>
<sequence>MAAGSYLLYQLLRYDGTKLHVVVYCFGRNFAYLSDKRARTVTKYEGGCNIGRAMINLAGSGMKGYIIIDMARQFNEPSNDFVPSPEWGIIMLSSPHEDNFKACAEQEGAIKIIMNCPDENNVKAMCAWRTRNTTEEEQVEYWRRMHMRMDDVGPISRCIFQFNEYEDRVEEIKNILEGIDASNAKHYGMIGGMEE</sequence>
<gene>
    <name evidence="2" type="ORF">TraAM80_09910</name>
</gene>